<keyword evidence="3" id="KW-1185">Reference proteome</keyword>
<proteinExistence type="predicted"/>
<name>A0A8S1J494_9CHLO</name>
<evidence type="ECO:0000256" key="1">
    <source>
        <dbReference type="SAM" id="MobiDB-lite"/>
    </source>
</evidence>
<comment type="caution">
    <text evidence="2">The sequence shown here is derived from an EMBL/GenBank/DDBJ whole genome shotgun (WGS) entry which is preliminary data.</text>
</comment>
<evidence type="ECO:0000313" key="3">
    <source>
        <dbReference type="Proteomes" id="UP000708148"/>
    </source>
</evidence>
<dbReference type="EMBL" id="CAJHUC010001347">
    <property type="protein sequence ID" value="CAD7700798.1"/>
    <property type="molecule type" value="Genomic_DNA"/>
</dbReference>
<reference evidence="2" key="1">
    <citation type="submission" date="2020-12" db="EMBL/GenBank/DDBJ databases">
        <authorList>
            <person name="Iha C."/>
        </authorList>
    </citation>
    <scope>NUCLEOTIDE SEQUENCE</scope>
</reference>
<organism evidence="2 3">
    <name type="scientific">Ostreobium quekettii</name>
    <dbReference type="NCBI Taxonomy" id="121088"/>
    <lineage>
        <taxon>Eukaryota</taxon>
        <taxon>Viridiplantae</taxon>
        <taxon>Chlorophyta</taxon>
        <taxon>core chlorophytes</taxon>
        <taxon>Ulvophyceae</taxon>
        <taxon>TCBD clade</taxon>
        <taxon>Bryopsidales</taxon>
        <taxon>Ostreobineae</taxon>
        <taxon>Ostreobiaceae</taxon>
        <taxon>Ostreobium</taxon>
    </lineage>
</organism>
<dbReference type="Proteomes" id="UP000708148">
    <property type="component" value="Unassembled WGS sequence"/>
</dbReference>
<sequence>MEAAGGGCDCSCGGDVAQPCASGGGQRADLYVDIAKTSRQGPRGPILGDDSPVVSLVSKASADSRRSAALGPRKWLRPEATATRTDRRIHYSGDNGSGSVGNDSPGGGHAFMEDHIIV</sequence>
<protein>
    <submittedName>
        <fullName evidence="2">Uncharacterized protein</fullName>
    </submittedName>
</protein>
<dbReference type="AlphaFoldDB" id="A0A8S1J494"/>
<feature type="region of interest" description="Disordered" evidence="1">
    <location>
        <begin position="77"/>
        <end position="113"/>
    </location>
</feature>
<gene>
    <name evidence="2" type="ORF">OSTQU699_LOCUS6157</name>
</gene>
<evidence type="ECO:0000313" key="2">
    <source>
        <dbReference type="EMBL" id="CAD7700798.1"/>
    </source>
</evidence>
<feature type="compositionally biased region" description="Gly residues" evidence="1">
    <location>
        <begin position="95"/>
        <end position="109"/>
    </location>
</feature>
<accession>A0A8S1J494</accession>